<keyword evidence="8" id="KW-0472">Membrane</keyword>
<dbReference type="Proteomes" id="UP000014680">
    <property type="component" value="Unassembled WGS sequence"/>
</dbReference>
<evidence type="ECO:0000256" key="7">
    <source>
        <dbReference type="ARBA" id="ARBA00023242"/>
    </source>
</evidence>
<dbReference type="EMBL" id="KB206684">
    <property type="protein sequence ID" value="ELP89009.1"/>
    <property type="molecule type" value="Genomic_DNA"/>
</dbReference>
<evidence type="ECO:0000313" key="10">
    <source>
        <dbReference type="Proteomes" id="UP000014680"/>
    </source>
</evidence>
<dbReference type="OrthoDB" id="244158at2759"/>
<evidence type="ECO:0000256" key="8">
    <source>
        <dbReference type="SAM" id="Phobius"/>
    </source>
</evidence>
<protein>
    <submittedName>
        <fullName evidence="9">Exportin-7-B, putative</fullName>
    </submittedName>
</protein>
<evidence type="ECO:0000256" key="2">
    <source>
        <dbReference type="ARBA" id="ARBA00004496"/>
    </source>
</evidence>
<feature type="transmembrane region" description="Helical" evidence="8">
    <location>
        <begin position="12"/>
        <end position="32"/>
    </location>
</feature>
<dbReference type="PANTHER" id="PTHR12596:SF2">
    <property type="entry name" value="EXPORTIN-7 ISOFORM X1"/>
    <property type="match status" value="1"/>
</dbReference>
<evidence type="ECO:0000313" key="9">
    <source>
        <dbReference type="EMBL" id="ELP89009.1"/>
    </source>
</evidence>
<dbReference type="GeneID" id="14887917"/>
<keyword evidence="10" id="KW-1185">Reference proteome</keyword>
<dbReference type="RefSeq" id="XP_004255780.1">
    <property type="nucleotide sequence ID" value="XM_004255732.1"/>
</dbReference>
<dbReference type="InterPro" id="IPR011989">
    <property type="entry name" value="ARM-like"/>
</dbReference>
<evidence type="ECO:0000256" key="5">
    <source>
        <dbReference type="ARBA" id="ARBA00022490"/>
    </source>
</evidence>
<keyword evidence="8" id="KW-0812">Transmembrane</keyword>
<evidence type="ECO:0000256" key="4">
    <source>
        <dbReference type="ARBA" id="ARBA00022448"/>
    </source>
</evidence>
<accession>A0A0A1UA39</accession>
<dbReference type="GO" id="GO:0005049">
    <property type="term" value="F:nuclear export signal receptor activity"/>
    <property type="evidence" value="ECO:0007669"/>
    <property type="project" value="InterPro"/>
</dbReference>
<sequence length="268" mass="30691">RISFSNSSPNSVLLFRGVVNAMSNIITLLPVLPKPYADKAIEKVYGIYNNLLTGSYVPYGVLIFYNDPALNNMVETSVKLVCMRNNDEILTDPKLRSIIFVMLNGLFTTLHKFVFKLSNEPFQKFLSLLIAGLKMTDNNVVRTCITIITIIFELVDNIQARETEDMNDYQRKMEDFSETFKMMTKASLDAYLFSSIQGRAIGCLASLMKRYRYFDEYAQQYLIAQKNEVQTQLIIKSFQTIKNAVENPQFPDILSKTLNEMRGNIDSD</sequence>
<dbReference type="KEGG" id="eiv:EIN_492980"/>
<dbReference type="GO" id="GO:0005737">
    <property type="term" value="C:cytoplasm"/>
    <property type="evidence" value="ECO:0007669"/>
    <property type="project" value="UniProtKB-SubCell"/>
</dbReference>
<gene>
    <name evidence="9" type="ORF">EIN_492980</name>
</gene>
<dbReference type="VEuPathDB" id="AmoebaDB:EIN_492980"/>
<dbReference type="PANTHER" id="PTHR12596">
    <property type="entry name" value="EXPORTIN 4,7-RELATED"/>
    <property type="match status" value="1"/>
</dbReference>
<name>A0A0A1UA39_ENTIV</name>
<proteinExistence type="inferred from homology"/>
<dbReference type="GO" id="GO:0005643">
    <property type="term" value="C:nuclear pore"/>
    <property type="evidence" value="ECO:0007669"/>
    <property type="project" value="TreeGrafter"/>
</dbReference>
<keyword evidence="7" id="KW-0539">Nucleus</keyword>
<evidence type="ECO:0000256" key="3">
    <source>
        <dbReference type="ARBA" id="ARBA00009466"/>
    </source>
</evidence>
<keyword evidence="6" id="KW-0653">Protein transport</keyword>
<dbReference type="AlphaFoldDB" id="A0A0A1UA39"/>
<dbReference type="GO" id="GO:0006611">
    <property type="term" value="P:protein export from nucleus"/>
    <property type="evidence" value="ECO:0007669"/>
    <property type="project" value="TreeGrafter"/>
</dbReference>
<comment type="similarity">
    <text evidence="3">Belongs to the exportin family.</text>
</comment>
<feature type="transmembrane region" description="Helical" evidence="8">
    <location>
        <begin position="44"/>
        <end position="65"/>
    </location>
</feature>
<feature type="non-terminal residue" evidence="9">
    <location>
        <position position="1"/>
    </location>
</feature>
<comment type="subcellular location">
    <subcellularLocation>
        <location evidence="2">Cytoplasm</location>
    </subcellularLocation>
    <subcellularLocation>
        <location evidence="1">Nucleus</location>
    </subcellularLocation>
</comment>
<dbReference type="Gene3D" id="1.25.10.10">
    <property type="entry name" value="Leucine-rich Repeat Variant"/>
    <property type="match status" value="1"/>
</dbReference>
<evidence type="ECO:0000256" key="6">
    <source>
        <dbReference type="ARBA" id="ARBA00022927"/>
    </source>
</evidence>
<evidence type="ECO:0000256" key="1">
    <source>
        <dbReference type="ARBA" id="ARBA00004123"/>
    </source>
</evidence>
<keyword evidence="8" id="KW-1133">Transmembrane helix</keyword>
<dbReference type="InterPro" id="IPR044189">
    <property type="entry name" value="XPO4/7-like"/>
</dbReference>
<dbReference type="SUPFAM" id="SSF48371">
    <property type="entry name" value="ARM repeat"/>
    <property type="match status" value="1"/>
</dbReference>
<keyword evidence="5" id="KW-0963">Cytoplasm</keyword>
<dbReference type="InterPro" id="IPR016024">
    <property type="entry name" value="ARM-type_fold"/>
</dbReference>
<organism evidence="9 10">
    <name type="scientific">Entamoeba invadens IP1</name>
    <dbReference type="NCBI Taxonomy" id="370355"/>
    <lineage>
        <taxon>Eukaryota</taxon>
        <taxon>Amoebozoa</taxon>
        <taxon>Evosea</taxon>
        <taxon>Archamoebae</taxon>
        <taxon>Mastigamoebida</taxon>
        <taxon>Entamoebidae</taxon>
        <taxon>Entamoeba</taxon>
    </lineage>
</organism>
<keyword evidence="4" id="KW-0813">Transport</keyword>
<reference evidence="9 10" key="1">
    <citation type="submission" date="2012-10" db="EMBL/GenBank/DDBJ databases">
        <authorList>
            <person name="Zafar N."/>
            <person name="Inman J."/>
            <person name="Hall N."/>
            <person name="Lorenzi H."/>
            <person name="Caler E."/>
        </authorList>
    </citation>
    <scope>NUCLEOTIDE SEQUENCE [LARGE SCALE GENOMIC DNA]</scope>
    <source>
        <strain evidence="9 10">IP1</strain>
    </source>
</reference>